<protein>
    <submittedName>
        <fullName evidence="2">PucR family transcriptional regulator</fullName>
    </submittedName>
</protein>
<dbReference type="InterPro" id="IPR025736">
    <property type="entry name" value="PucR_C-HTH_dom"/>
</dbReference>
<keyword evidence="3" id="KW-1185">Reference proteome</keyword>
<organism evidence="2 3">
    <name type="scientific">Deinococcus multiflagellatus</name>
    <dbReference type="NCBI Taxonomy" id="1656887"/>
    <lineage>
        <taxon>Bacteria</taxon>
        <taxon>Thermotogati</taxon>
        <taxon>Deinococcota</taxon>
        <taxon>Deinococci</taxon>
        <taxon>Deinococcales</taxon>
        <taxon>Deinococcaceae</taxon>
        <taxon>Deinococcus</taxon>
    </lineage>
</organism>
<feature type="domain" description="PucR C-terminal helix-turn-helix" evidence="1">
    <location>
        <begin position="274"/>
        <end position="328"/>
    </location>
</feature>
<dbReference type="RefSeq" id="WP_224612739.1">
    <property type="nucleotide sequence ID" value="NZ_JAIQXV010000034.1"/>
</dbReference>
<dbReference type="PANTHER" id="PTHR33744">
    <property type="entry name" value="CARBOHYDRATE DIACID REGULATOR"/>
    <property type="match status" value="1"/>
</dbReference>
<dbReference type="PANTHER" id="PTHR33744:SF1">
    <property type="entry name" value="DNA-BINDING TRANSCRIPTIONAL ACTIVATOR ADER"/>
    <property type="match status" value="1"/>
</dbReference>
<dbReference type="EMBL" id="JBHSWB010000003">
    <property type="protein sequence ID" value="MFC6663389.1"/>
    <property type="molecule type" value="Genomic_DNA"/>
</dbReference>
<evidence type="ECO:0000313" key="3">
    <source>
        <dbReference type="Proteomes" id="UP001596317"/>
    </source>
</evidence>
<dbReference type="InterPro" id="IPR042070">
    <property type="entry name" value="PucR_C-HTH_sf"/>
</dbReference>
<evidence type="ECO:0000259" key="1">
    <source>
        <dbReference type="Pfam" id="PF13556"/>
    </source>
</evidence>
<dbReference type="Gene3D" id="1.10.10.2840">
    <property type="entry name" value="PucR C-terminal helix-turn-helix domain"/>
    <property type="match status" value="1"/>
</dbReference>
<accession>A0ABW1ZSA7</accession>
<reference evidence="3" key="1">
    <citation type="journal article" date="2019" name="Int. J. Syst. Evol. Microbiol.">
        <title>The Global Catalogue of Microorganisms (GCM) 10K type strain sequencing project: providing services to taxonomists for standard genome sequencing and annotation.</title>
        <authorList>
            <consortium name="The Broad Institute Genomics Platform"/>
            <consortium name="The Broad Institute Genome Sequencing Center for Infectious Disease"/>
            <person name="Wu L."/>
            <person name="Ma J."/>
        </authorList>
    </citation>
    <scope>NUCLEOTIDE SEQUENCE [LARGE SCALE GENOMIC DNA]</scope>
    <source>
        <strain evidence="3">CCUG 63830</strain>
    </source>
</reference>
<name>A0ABW1ZSA7_9DEIO</name>
<dbReference type="Proteomes" id="UP001596317">
    <property type="component" value="Unassembled WGS sequence"/>
</dbReference>
<gene>
    <name evidence="2" type="ORF">ACFP90_25500</name>
</gene>
<dbReference type="Pfam" id="PF13556">
    <property type="entry name" value="HTH_30"/>
    <property type="match status" value="1"/>
</dbReference>
<proteinExistence type="predicted"/>
<sequence length="333" mass="35303">MLDRLQAALADPHPEEALMQEAARLTGGYAELRASWGDVVASAGRAAGPQVAVRLEHGGRHVGLLVTAFDPAWAAFVPVLQAYALLARLQAAAAGAARRRVGERALDALLAGRDAHLPGLDGPFALAVGAFGDEGPSDEQALDVLAGAGEGYFQQRRLLGHSTVQGRRAVWLWRSLDLGREAQELHRALAASTNRGVRLGISARSHQPPNSAGVTHAFGQAQQALRTVPRAGGGVLFEQTDPLHDLIDSGALATLHTQLMTQLAALKDGGRVERTLRHYLHHPGSLAELAQAEGVHVNTIRARLKRAEEVLGQPLSHPALLGRLYLAFAGDKA</sequence>
<comment type="caution">
    <text evidence="2">The sequence shown here is derived from an EMBL/GenBank/DDBJ whole genome shotgun (WGS) entry which is preliminary data.</text>
</comment>
<evidence type="ECO:0000313" key="2">
    <source>
        <dbReference type="EMBL" id="MFC6663389.1"/>
    </source>
</evidence>
<dbReference type="InterPro" id="IPR051448">
    <property type="entry name" value="CdaR-like_regulators"/>
</dbReference>